<keyword evidence="5" id="KW-1185">Reference proteome</keyword>
<evidence type="ECO:0000259" key="1">
    <source>
        <dbReference type="Pfam" id="PF13280"/>
    </source>
</evidence>
<reference evidence="5" key="1">
    <citation type="journal article" date="2019" name="Int. J. Syst. Evol. Microbiol.">
        <title>The Global Catalogue of Microorganisms (GCM) 10K type strain sequencing project: providing services to taxonomists for standard genome sequencing and annotation.</title>
        <authorList>
            <consortium name="The Broad Institute Genomics Platform"/>
            <consortium name="The Broad Institute Genome Sequencing Center for Infectious Disease"/>
            <person name="Wu L."/>
            <person name="Ma J."/>
        </authorList>
    </citation>
    <scope>NUCLEOTIDE SEQUENCE [LARGE SCALE GENOMIC DNA]</scope>
    <source>
        <strain evidence="5">KCTC 62102</strain>
    </source>
</reference>
<dbReference type="Pfam" id="PF26107">
    <property type="entry name" value="BrxR_CTD"/>
    <property type="match status" value="1"/>
</dbReference>
<feature type="domain" description="DNA-binding transcriptional repressor CapW C-terminal dimerisation" evidence="2">
    <location>
        <begin position="202"/>
        <end position="256"/>
    </location>
</feature>
<proteinExistence type="predicted"/>
<comment type="caution">
    <text evidence="4">The sequence shown here is derived from an EMBL/GenBank/DDBJ whole genome shotgun (WGS) entry which is preliminary data.</text>
</comment>
<accession>A0ABV7DPI6</accession>
<gene>
    <name evidence="4" type="ORF">ACFOD6_02555</name>
</gene>
<protein>
    <recommendedName>
        <fullName evidence="6">WYL domain-containing protein</fullName>
    </recommendedName>
</protein>
<evidence type="ECO:0000259" key="3">
    <source>
        <dbReference type="Pfam" id="PF26109"/>
    </source>
</evidence>
<name>A0ABV7DPI6_9RHOB</name>
<dbReference type="PROSITE" id="PS52050">
    <property type="entry name" value="WYL"/>
    <property type="match status" value="1"/>
</dbReference>
<evidence type="ECO:0008006" key="6">
    <source>
        <dbReference type="Google" id="ProtNLM"/>
    </source>
</evidence>
<dbReference type="InterPro" id="IPR059019">
    <property type="entry name" value="WHD_CapW"/>
</dbReference>
<dbReference type="RefSeq" id="WP_197646582.1">
    <property type="nucleotide sequence ID" value="NZ_JAEACP010000019.1"/>
</dbReference>
<sequence length="268" mass="30836">MTLDDLKHAQRERLIFLDRCLTWRGIANRRDLIERFGISTAQAALDFRVYLDLARSTPPTYDPVRKTYIAARGHEPLAPSSLIEAFDILASDDENKPSSALPRPERKADQRTIALLHQAIRSGKALNVCYTSMSSGADEGQWIAPTRFTSDGESVHVRAYSFKHGEYRNYLPIRIDPDSSFEARNQAEPLPEDVDWDTRAIIWLRPKSGLSERQANVVRREFSFEGDFLSVETRKALEFFFDRRWGLNEKGSRLERVRVEYQKIKNSG</sequence>
<dbReference type="InterPro" id="IPR059020">
    <property type="entry name" value="CapW_CTD"/>
</dbReference>
<organism evidence="4 5">
    <name type="scientific">Tabrizicola soli</name>
    <dbReference type="NCBI Taxonomy" id="2185115"/>
    <lineage>
        <taxon>Bacteria</taxon>
        <taxon>Pseudomonadati</taxon>
        <taxon>Pseudomonadota</taxon>
        <taxon>Alphaproteobacteria</taxon>
        <taxon>Rhodobacterales</taxon>
        <taxon>Paracoccaceae</taxon>
        <taxon>Tabrizicola</taxon>
    </lineage>
</organism>
<evidence type="ECO:0000313" key="4">
    <source>
        <dbReference type="EMBL" id="MFC3084921.1"/>
    </source>
</evidence>
<feature type="domain" description="WYL" evidence="1">
    <location>
        <begin position="112"/>
        <end position="175"/>
    </location>
</feature>
<feature type="domain" description="DNA-binding transcriptional repressor CapW winged helix-turn-helix" evidence="3">
    <location>
        <begin position="10"/>
        <end position="77"/>
    </location>
</feature>
<dbReference type="EMBL" id="JBHRSM010000004">
    <property type="protein sequence ID" value="MFC3084921.1"/>
    <property type="molecule type" value="Genomic_DNA"/>
</dbReference>
<evidence type="ECO:0000259" key="2">
    <source>
        <dbReference type="Pfam" id="PF26107"/>
    </source>
</evidence>
<dbReference type="InterPro" id="IPR026881">
    <property type="entry name" value="WYL_dom"/>
</dbReference>
<dbReference type="Proteomes" id="UP001595445">
    <property type="component" value="Unassembled WGS sequence"/>
</dbReference>
<evidence type="ECO:0000313" key="5">
    <source>
        <dbReference type="Proteomes" id="UP001595445"/>
    </source>
</evidence>
<dbReference type="Pfam" id="PF26109">
    <property type="entry name" value="WHD_BrxR"/>
    <property type="match status" value="1"/>
</dbReference>
<dbReference type="Pfam" id="PF13280">
    <property type="entry name" value="WYL"/>
    <property type="match status" value="1"/>
</dbReference>